<organism evidence="1 2">
    <name type="scientific">Pocillopora meandrina</name>
    <dbReference type="NCBI Taxonomy" id="46732"/>
    <lineage>
        <taxon>Eukaryota</taxon>
        <taxon>Metazoa</taxon>
        <taxon>Cnidaria</taxon>
        <taxon>Anthozoa</taxon>
        <taxon>Hexacorallia</taxon>
        <taxon>Scleractinia</taxon>
        <taxon>Astrocoeniina</taxon>
        <taxon>Pocilloporidae</taxon>
        <taxon>Pocillopora</taxon>
    </lineage>
</organism>
<name>A0AAU9XAU1_9CNID</name>
<gene>
    <name evidence="1" type="ORF">PMEA_00019919</name>
</gene>
<accession>A0AAU9XAU1</accession>
<dbReference type="EMBL" id="CALNXJ010000036">
    <property type="protein sequence ID" value="CAH3142051.1"/>
    <property type="molecule type" value="Genomic_DNA"/>
</dbReference>
<dbReference type="Proteomes" id="UP001159428">
    <property type="component" value="Unassembled WGS sequence"/>
</dbReference>
<evidence type="ECO:0000313" key="2">
    <source>
        <dbReference type="Proteomes" id="UP001159428"/>
    </source>
</evidence>
<protein>
    <submittedName>
        <fullName evidence="1">Uncharacterized protein</fullName>
    </submittedName>
</protein>
<keyword evidence="2" id="KW-1185">Reference proteome</keyword>
<proteinExistence type="predicted"/>
<dbReference type="AlphaFoldDB" id="A0AAU9XAU1"/>
<evidence type="ECO:0000313" key="1">
    <source>
        <dbReference type="EMBL" id="CAH3142051.1"/>
    </source>
</evidence>
<reference evidence="1 2" key="1">
    <citation type="submission" date="2022-05" db="EMBL/GenBank/DDBJ databases">
        <authorList>
            <consortium name="Genoscope - CEA"/>
            <person name="William W."/>
        </authorList>
    </citation>
    <scope>NUCLEOTIDE SEQUENCE [LARGE SCALE GENOMIC DNA]</scope>
</reference>
<comment type="caution">
    <text evidence="1">The sequence shown here is derived from an EMBL/GenBank/DDBJ whole genome shotgun (WGS) entry which is preliminary data.</text>
</comment>
<sequence length="117" mass="13633">SLAELEYKRKYDNIVRPVHWDFAGKRGFRRGEEWCRYVPESVVENENLKLPRDYGNKTDHEPLELVDYVDDFDDPDKLNLHPNTGCHSGNVKILNTRLNKASASCNLQCFRIKKPGK</sequence>
<feature type="non-terminal residue" evidence="1">
    <location>
        <position position="1"/>
    </location>
</feature>